<dbReference type="AlphaFoldDB" id="A0A1Y2BQC3"/>
<accession>A0A1Y2BQC3</accession>
<evidence type="ECO:0000313" key="9">
    <source>
        <dbReference type="Proteomes" id="UP000193642"/>
    </source>
</evidence>
<keyword evidence="9" id="KW-1185">Reference proteome</keyword>
<dbReference type="Proteomes" id="UP000193642">
    <property type="component" value="Unassembled WGS sequence"/>
</dbReference>
<evidence type="ECO:0008006" key="10">
    <source>
        <dbReference type="Google" id="ProtNLM"/>
    </source>
</evidence>
<evidence type="ECO:0000256" key="3">
    <source>
        <dbReference type="ARBA" id="ARBA00022692"/>
    </source>
</evidence>
<dbReference type="GO" id="GO:0043495">
    <property type="term" value="F:protein-membrane adaptor activity"/>
    <property type="evidence" value="ECO:0007669"/>
    <property type="project" value="TreeGrafter"/>
</dbReference>
<feature type="transmembrane region" description="Helical" evidence="7">
    <location>
        <begin position="12"/>
        <end position="29"/>
    </location>
</feature>
<evidence type="ECO:0000256" key="5">
    <source>
        <dbReference type="ARBA" id="ARBA00022989"/>
    </source>
</evidence>
<dbReference type="PANTHER" id="PTHR42650">
    <property type="entry name" value="TAIL-ANCHORED PROTEIN INSERTION RECEPTOR WRB"/>
    <property type="match status" value="1"/>
</dbReference>
<dbReference type="EMBL" id="MCGO01000053">
    <property type="protein sequence ID" value="ORY36938.1"/>
    <property type="molecule type" value="Genomic_DNA"/>
</dbReference>
<comment type="subcellular location">
    <subcellularLocation>
        <location evidence="1">Endoplasmic reticulum membrane</location>
        <topology evidence="1">Multi-pass membrane protein</topology>
    </subcellularLocation>
</comment>
<keyword evidence="6 7" id="KW-0472">Membrane</keyword>
<proteinExistence type="inferred from homology"/>
<keyword evidence="5 7" id="KW-1133">Transmembrane helix</keyword>
<evidence type="ECO:0000256" key="6">
    <source>
        <dbReference type="ARBA" id="ARBA00023136"/>
    </source>
</evidence>
<evidence type="ECO:0000256" key="7">
    <source>
        <dbReference type="SAM" id="Phobius"/>
    </source>
</evidence>
<feature type="transmembrane region" description="Helical" evidence="7">
    <location>
        <begin position="114"/>
        <end position="133"/>
    </location>
</feature>
<evidence type="ECO:0000313" key="8">
    <source>
        <dbReference type="EMBL" id="ORY36938.1"/>
    </source>
</evidence>
<dbReference type="Gene3D" id="1.10.287.660">
    <property type="entry name" value="Helix hairpin bin"/>
    <property type="match status" value="1"/>
</dbReference>
<dbReference type="GO" id="GO:0071816">
    <property type="term" value="P:tail-anchored membrane protein insertion into ER membrane"/>
    <property type="evidence" value="ECO:0007669"/>
    <property type="project" value="InterPro"/>
</dbReference>
<evidence type="ECO:0000256" key="4">
    <source>
        <dbReference type="ARBA" id="ARBA00022824"/>
    </source>
</evidence>
<dbReference type="InterPro" id="IPR028945">
    <property type="entry name" value="Get1"/>
</dbReference>
<organism evidence="8 9">
    <name type="scientific">Rhizoclosmatium globosum</name>
    <dbReference type="NCBI Taxonomy" id="329046"/>
    <lineage>
        <taxon>Eukaryota</taxon>
        <taxon>Fungi</taxon>
        <taxon>Fungi incertae sedis</taxon>
        <taxon>Chytridiomycota</taxon>
        <taxon>Chytridiomycota incertae sedis</taxon>
        <taxon>Chytridiomycetes</taxon>
        <taxon>Chytridiales</taxon>
        <taxon>Chytriomycetaceae</taxon>
        <taxon>Rhizoclosmatium</taxon>
    </lineage>
</organism>
<sequence length="205" mass="22820">MNHKLTHKTHTMAAHLLLVFLYAVVATLLDANYNALASWTHSLLRLVVPSAAAAKAAKVKTELIAAKKVLNSISAQDEFAKWAKERRRHDKLETEYANLVKAQGSDKSSFERTVSWGVWIAVWALQAFIILYYRKTPMFYVPKSFVGPFASMLRWPFAPAGSVSATFWLFASKNVIRKILTATKTIVASSSSSGVAEKEKTVKTE</sequence>
<dbReference type="Pfam" id="PF04420">
    <property type="entry name" value="CHD5"/>
    <property type="match status" value="1"/>
</dbReference>
<name>A0A1Y2BQC3_9FUNG</name>
<comment type="similarity">
    <text evidence="2">Belongs to the WRB/GET1 family.</text>
</comment>
<evidence type="ECO:0000256" key="1">
    <source>
        <dbReference type="ARBA" id="ARBA00004477"/>
    </source>
</evidence>
<reference evidence="8 9" key="1">
    <citation type="submission" date="2016-07" db="EMBL/GenBank/DDBJ databases">
        <title>Pervasive Adenine N6-methylation of Active Genes in Fungi.</title>
        <authorList>
            <consortium name="DOE Joint Genome Institute"/>
            <person name="Mondo S.J."/>
            <person name="Dannebaum R.O."/>
            <person name="Kuo R.C."/>
            <person name="Labutti K."/>
            <person name="Haridas S."/>
            <person name="Kuo A."/>
            <person name="Salamov A."/>
            <person name="Ahrendt S.R."/>
            <person name="Lipzen A."/>
            <person name="Sullivan W."/>
            <person name="Andreopoulos W.B."/>
            <person name="Clum A."/>
            <person name="Lindquist E."/>
            <person name="Daum C."/>
            <person name="Ramamoorthy G.K."/>
            <person name="Gryganskyi A."/>
            <person name="Culley D."/>
            <person name="Magnuson J.K."/>
            <person name="James T.Y."/>
            <person name="O'Malley M.A."/>
            <person name="Stajich J.E."/>
            <person name="Spatafora J.W."/>
            <person name="Visel A."/>
            <person name="Grigoriev I.V."/>
        </authorList>
    </citation>
    <scope>NUCLEOTIDE SEQUENCE [LARGE SCALE GENOMIC DNA]</scope>
    <source>
        <strain evidence="8 9">JEL800</strain>
    </source>
</reference>
<evidence type="ECO:0000256" key="2">
    <source>
        <dbReference type="ARBA" id="ARBA00010799"/>
    </source>
</evidence>
<dbReference type="GO" id="GO:0005789">
    <property type="term" value="C:endoplasmic reticulum membrane"/>
    <property type="evidence" value="ECO:0007669"/>
    <property type="project" value="UniProtKB-SubCell"/>
</dbReference>
<dbReference type="GO" id="GO:0043529">
    <property type="term" value="C:GET complex"/>
    <property type="evidence" value="ECO:0007669"/>
    <property type="project" value="TreeGrafter"/>
</dbReference>
<keyword evidence="3 7" id="KW-0812">Transmembrane</keyword>
<dbReference type="OrthoDB" id="69461at2759"/>
<gene>
    <name evidence="8" type="ORF">BCR33DRAFT_474139</name>
</gene>
<protein>
    <recommendedName>
        <fullName evidence="10">Guided entry of tail-anchored proteins 1</fullName>
    </recommendedName>
</protein>
<comment type="caution">
    <text evidence="8">The sequence shown here is derived from an EMBL/GenBank/DDBJ whole genome shotgun (WGS) entry which is preliminary data.</text>
</comment>
<dbReference type="PANTHER" id="PTHR42650:SF1">
    <property type="entry name" value="GUIDED ENTRY OF TAIL-ANCHORED PROTEINS FACTOR 1"/>
    <property type="match status" value="1"/>
</dbReference>
<dbReference type="STRING" id="329046.A0A1Y2BQC3"/>
<keyword evidence="4" id="KW-0256">Endoplasmic reticulum</keyword>
<dbReference type="InterPro" id="IPR029012">
    <property type="entry name" value="Helix_hairpin_bin_sf"/>
</dbReference>